<dbReference type="InterPro" id="IPR013325">
    <property type="entry name" value="RNA_pol_sigma_r2"/>
</dbReference>
<dbReference type="InterPro" id="IPR014284">
    <property type="entry name" value="RNA_pol_sigma-70_dom"/>
</dbReference>
<evidence type="ECO:0000256" key="3">
    <source>
        <dbReference type="ARBA" id="ARBA00023082"/>
    </source>
</evidence>
<reference evidence="7 8" key="1">
    <citation type="journal article" date="2015" name="Stand. Genomic Sci.">
        <title>Genomic Encyclopedia of Bacterial and Archaeal Type Strains, Phase III: the genomes of soil and plant-associated and newly described type strains.</title>
        <authorList>
            <person name="Whitman W.B."/>
            <person name="Woyke T."/>
            <person name="Klenk H.P."/>
            <person name="Zhou Y."/>
            <person name="Lilburn T.G."/>
            <person name="Beck B.J."/>
            <person name="De Vos P."/>
            <person name="Vandamme P."/>
            <person name="Eisen J.A."/>
            <person name="Garrity G."/>
            <person name="Hugenholtz P."/>
            <person name="Kyrpides N.C."/>
        </authorList>
    </citation>
    <scope>NUCLEOTIDE SEQUENCE [LARGE SCALE GENOMIC DNA]</scope>
    <source>
        <strain evidence="7 8">CV53</strain>
    </source>
</reference>
<keyword evidence="2" id="KW-0805">Transcription regulation</keyword>
<gene>
    <name evidence="7" type="ORF">EV146_104282</name>
</gene>
<evidence type="ECO:0000256" key="1">
    <source>
        <dbReference type="ARBA" id="ARBA00010641"/>
    </source>
</evidence>
<evidence type="ECO:0000256" key="4">
    <source>
        <dbReference type="ARBA" id="ARBA00023163"/>
    </source>
</evidence>
<dbReference type="Pfam" id="PF08281">
    <property type="entry name" value="Sigma70_r4_2"/>
    <property type="match status" value="1"/>
</dbReference>
<organism evidence="7 8">
    <name type="scientific">Mesobacillus foraminis</name>
    <dbReference type="NCBI Taxonomy" id="279826"/>
    <lineage>
        <taxon>Bacteria</taxon>
        <taxon>Bacillati</taxon>
        <taxon>Bacillota</taxon>
        <taxon>Bacilli</taxon>
        <taxon>Bacillales</taxon>
        <taxon>Bacillaceae</taxon>
        <taxon>Mesobacillus</taxon>
    </lineage>
</organism>
<dbReference type="Proteomes" id="UP000295689">
    <property type="component" value="Unassembled WGS sequence"/>
</dbReference>
<dbReference type="Pfam" id="PF04542">
    <property type="entry name" value="Sigma70_r2"/>
    <property type="match status" value="1"/>
</dbReference>
<dbReference type="InterPro" id="IPR013324">
    <property type="entry name" value="RNA_pol_sigma_r3/r4-like"/>
</dbReference>
<dbReference type="GO" id="GO:0006352">
    <property type="term" value="P:DNA-templated transcription initiation"/>
    <property type="evidence" value="ECO:0007669"/>
    <property type="project" value="InterPro"/>
</dbReference>
<dbReference type="GO" id="GO:0003677">
    <property type="term" value="F:DNA binding"/>
    <property type="evidence" value="ECO:0007669"/>
    <property type="project" value="InterPro"/>
</dbReference>
<proteinExistence type="inferred from homology"/>
<dbReference type="InterPro" id="IPR036388">
    <property type="entry name" value="WH-like_DNA-bd_sf"/>
</dbReference>
<feature type="domain" description="RNA polymerase sigma-70 region 2" evidence="5">
    <location>
        <begin position="13"/>
        <end position="75"/>
    </location>
</feature>
<comment type="similarity">
    <text evidence="1">Belongs to the sigma-70 factor family. ECF subfamily.</text>
</comment>
<dbReference type="RefSeq" id="WP_132004435.1">
    <property type="nucleotide sequence ID" value="NZ_JABUHM010000015.1"/>
</dbReference>
<dbReference type="GO" id="GO:0016987">
    <property type="term" value="F:sigma factor activity"/>
    <property type="evidence" value="ECO:0007669"/>
    <property type="project" value="UniProtKB-KW"/>
</dbReference>
<dbReference type="InterPro" id="IPR039425">
    <property type="entry name" value="RNA_pol_sigma-70-like"/>
</dbReference>
<keyword evidence="4" id="KW-0804">Transcription</keyword>
<protein>
    <submittedName>
        <fullName evidence="7">RNA polymerase sigma-70 factor (ECF subfamily)</fullName>
    </submittedName>
</protein>
<comment type="caution">
    <text evidence="7">The sequence shown here is derived from an EMBL/GenBank/DDBJ whole genome shotgun (WGS) entry which is preliminary data.</text>
</comment>
<feature type="domain" description="RNA polymerase sigma factor 70 region 4 type 2" evidence="6">
    <location>
        <begin position="104"/>
        <end position="156"/>
    </location>
</feature>
<evidence type="ECO:0000259" key="5">
    <source>
        <dbReference type="Pfam" id="PF04542"/>
    </source>
</evidence>
<name>A0A4R2BJL9_9BACI</name>
<dbReference type="SUPFAM" id="SSF88659">
    <property type="entry name" value="Sigma3 and sigma4 domains of RNA polymerase sigma factors"/>
    <property type="match status" value="1"/>
</dbReference>
<keyword evidence="3" id="KW-0731">Sigma factor</keyword>
<dbReference type="NCBIfam" id="TIGR02937">
    <property type="entry name" value="sigma70-ECF"/>
    <property type="match status" value="1"/>
</dbReference>
<dbReference type="EMBL" id="SLVV01000004">
    <property type="protein sequence ID" value="TCN26174.1"/>
    <property type="molecule type" value="Genomic_DNA"/>
</dbReference>
<evidence type="ECO:0000313" key="7">
    <source>
        <dbReference type="EMBL" id="TCN26174.1"/>
    </source>
</evidence>
<sequence length="169" mass="19823">MEVKNQGMILNTELNIVYRYLREMGIPKEDAEDIVQETAYKFLRYNDSIQPSKTRSWLIRVALNFHYDQCRKLSRIRLDLNDEILVATQKEQPETMMLTKEQREELSFALAKIKPKFQELLLLKYQTGLSYQEISSIVSMNLSSVKTNLYRARNQLAKVLKEAANGEKK</sequence>
<dbReference type="SUPFAM" id="SSF88946">
    <property type="entry name" value="Sigma2 domain of RNA polymerase sigma factors"/>
    <property type="match status" value="1"/>
</dbReference>
<dbReference type="PANTHER" id="PTHR43133:SF51">
    <property type="entry name" value="RNA POLYMERASE SIGMA FACTOR"/>
    <property type="match status" value="1"/>
</dbReference>
<evidence type="ECO:0000313" key="8">
    <source>
        <dbReference type="Proteomes" id="UP000295689"/>
    </source>
</evidence>
<keyword evidence="8" id="KW-1185">Reference proteome</keyword>
<dbReference type="AlphaFoldDB" id="A0A4R2BJL9"/>
<evidence type="ECO:0000259" key="6">
    <source>
        <dbReference type="Pfam" id="PF08281"/>
    </source>
</evidence>
<dbReference type="Gene3D" id="1.10.10.10">
    <property type="entry name" value="Winged helix-like DNA-binding domain superfamily/Winged helix DNA-binding domain"/>
    <property type="match status" value="1"/>
</dbReference>
<dbReference type="PANTHER" id="PTHR43133">
    <property type="entry name" value="RNA POLYMERASE ECF-TYPE SIGMA FACTO"/>
    <property type="match status" value="1"/>
</dbReference>
<dbReference type="InterPro" id="IPR007627">
    <property type="entry name" value="RNA_pol_sigma70_r2"/>
</dbReference>
<evidence type="ECO:0000256" key="2">
    <source>
        <dbReference type="ARBA" id="ARBA00023015"/>
    </source>
</evidence>
<dbReference type="InterPro" id="IPR013249">
    <property type="entry name" value="RNA_pol_sigma70_r4_t2"/>
</dbReference>
<accession>A0A4R2BJL9</accession>
<dbReference type="Gene3D" id="1.10.1740.10">
    <property type="match status" value="1"/>
</dbReference>